<dbReference type="CDD" id="cd18808">
    <property type="entry name" value="SF1_C_Upf1"/>
    <property type="match status" value="1"/>
</dbReference>
<dbReference type="PANTHER" id="PTHR10887:SF495">
    <property type="entry name" value="HELICASE SENATAXIN ISOFORM X1-RELATED"/>
    <property type="match status" value="1"/>
</dbReference>
<reference evidence="4 5" key="1">
    <citation type="journal article" date="2016" name="Sci. Rep.">
        <title>Metabolic traits of an uncultured archaeal lineage -MSBL1- from brine pools of the Red Sea.</title>
        <authorList>
            <person name="Mwirichia R."/>
            <person name="Alam I."/>
            <person name="Rashid M."/>
            <person name="Vinu M."/>
            <person name="Ba-Alawi W."/>
            <person name="Anthony Kamau A."/>
            <person name="Kamanda Ngugi D."/>
            <person name="Goker M."/>
            <person name="Klenk H.P."/>
            <person name="Bajic V."/>
            <person name="Stingl U."/>
        </authorList>
    </citation>
    <scope>NUCLEOTIDE SEQUENCE [LARGE SCALE GENOMIC DNA]</scope>
    <source>
        <strain evidence="4">SCGC-AAA259E17</strain>
    </source>
</reference>
<evidence type="ECO:0000259" key="2">
    <source>
        <dbReference type="Pfam" id="PF13086"/>
    </source>
</evidence>
<organism evidence="4 5">
    <name type="scientific">candidate division MSBL1 archaeon SCGC-AAA259E17</name>
    <dbReference type="NCBI Taxonomy" id="1698263"/>
    <lineage>
        <taxon>Archaea</taxon>
        <taxon>Methanobacteriati</taxon>
        <taxon>Methanobacteriota</taxon>
        <taxon>candidate division MSBL1</taxon>
    </lineage>
</organism>
<dbReference type="InterPro" id="IPR011604">
    <property type="entry name" value="PDDEXK-like_dom_sf"/>
</dbReference>
<feature type="domain" description="DNA2/NAM7 helicase helicase" evidence="2">
    <location>
        <begin position="1039"/>
        <end position="1142"/>
    </location>
</feature>
<dbReference type="InterPro" id="IPR045055">
    <property type="entry name" value="DNA2/NAM7-like"/>
</dbReference>
<feature type="compositionally biased region" description="Polar residues" evidence="1">
    <location>
        <begin position="423"/>
        <end position="438"/>
    </location>
</feature>
<protein>
    <recommendedName>
        <fullName evidence="6">DNA2/NAM7 helicase-like C-terminal domain-containing protein</fullName>
    </recommendedName>
</protein>
<dbReference type="Gene3D" id="3.40.50.300">
    <property type="entry name" value="P-loop containing nucleotide triphosphate hydrolases"/>
    <property type="match status" value="2"/>
</dbReference>
<dbReference type="Pfam" id="PF13087">
    <property type="entry name" value="AAA_12"/>
    <property type="match status" value="1"/>
</dbReference>
<feature type="domain" description="DNA2/NAM7 helicase-like C-terminal" evidence="3">
    <location>
        <begin position="1294"/>
        <end position="1465"/>
    </location>
</feature>
<dbReference type="GO" id="GO:0004386">
    <property type="term" value="F:helicase activity"/>
    <property type="evidence" value="ECO:0007669"/>
    <property type="project" value="InterPro"/>
</dbReference>
<evidence type="ECO:0000259" key="3">
    <source>
        <dbReference type="Pfam" id="PF13087"/>
    </source>
</evidence>
<dbReference type="EMBL" id="LHXN01000008">
    <property type="protein sequence ID" value="KXA93329.1"/>
    <property type="molecule type" value="Genomic_DNA"/>
</dbReference>
<evidence type="ECO:0000313" key="5">
    <source>
        <dbReference type="Proteomes" id="UP000070373"/>
    </source>
</evidence>
<dbReference type="Gene3D" id="3.90.320.10">
    <property type="match status" value="1"/>
</dbReference>
<evidence type="ECO:0000256" key="1">
    <source>
        <dbReference type="SAM" id="MobiDB-lite"/>
    </source>
</evidence>
<proteinExistence type="predicted"/>
<evidence type="ECO:0000313" key="4">
    <source>
        <dbReference type="EMBL" id="KXA93329.1"/>
    </source>
</evidence>
<name>A0A133UGK8_9EURY</name>
<gene>
    <name evidence="4" type="ORF">AKJ64_00910</name>
</gene>
<keyword evidence="5" id="KW-1185">Reference proteome</keyword>
<dbReference type="InterPro" id="IPR041679">
    <property type="entry name" value="DNA2/NAM7-like_C"/>
</dbReference>
<evidence type="ECO:0008006" key="6">
    <source>
        <dbReference type="Google" id="ProtNLM"/>
    </source>
</evidence>
<dbReference type="Proteomes" id="UP000070373">
    <property type="component" value="Unassembled WGS sequence"/>
</dbReference>
<accession>A0A133UGK8</accession>
<dbReference type="PANTHER" id="PTHR10887">
    <property type="entry name" value="DNA2/NAM7 HELICASE FAMILY"/>
    <property type="match status" value="1"/>
</dbReference>
<dbReference type="InterPro" id="IPR027417">
    <property type="entry name" value="P-loop_NTPase"/>
</dbReference>
<dbReference type="SUPFAM" id="SSF52540">
    <property type="entry name" value="P-loop containing nucleoside triphosphate hydrolases"/>
    <property type="match status" value="1"/>
</dbReference>
<dbReference type="InterPro" id="IPR041677">
    <property type="entry name" value="DNA2/NAM7_AAA_11"/>
</dbReference>
<comment type="caution">
    <text evidence="4">The sequence shown here is derived from an EMBL/GenBank/DDBJ whole genome shotgun (WGS) entry which is preliminary data.</text>
</comment>
<dbReference type="Pfam" id="PF13086">
    <property type="entry name" value="AAA_11"/>
    <property type="match status" value="1"/>
</dbReference>
<dbReference type="InterPro" id="IPR047187">
    <property type="entry name" value="SF1_C_Upf1"/>
</dbReference>
<sequence>MSASEISTRPPLDASGVGEYIRFSGCPRYFKLRFEGEEERKDRAWAEAFKPLSVLLYGSGDQFEEEELEELREEASAYFDFRDLLGSDSIDWAELREEIIPRLKKAISGVQGLSEGSAPAMLYQVPLKGEIEAWPVKGKTDLILIWPLEGNSVKVRVMEIKASWKEKSYHQIQASIYALLLENILREEMHTNFDIEAGVIYRQTDIPSLAPEDAPSFDLAPRYGDIKRFMKEGGEFDRIHSTQLSDLRYQLDSKCNNCIYSESCFTCAIEGKKTALLGLRRGEQKSLSKNGIQTLDDLAGLKEIPRRLFGFEGSTAESIAASLNAGNISSDLERRLEESGYPSDTPTVVDIEEDEAWKISDGGNIYTARLERGNLNMYIPDSPLPYRYEDIPPKKPDKVEKVLDEPSIRTKLDRIVQRSQSMLREVHPSSSPAKQQKTAPWIMGSGDGKLPADNPPFDADLGFEQGSLIRVYLSAQWDYMRDQISLIAGRVSSTNMEEESIGVSKLVEEIPDDREETRQAERELLEEFFRDLFLAIQTAAERIGNPEEAAVHLYFYTRMERDRLMDAIRRHGSLASSRAVRDLLGLRSAIDQPMFSILQEEVKERKALKYPSTGLLPLVDQLYHPENGWFSSGEWGAERSDGTHINLQRAFYRNFFNYEAPYRLKDDGSIELMLESGAHEHPDQEGWYPVRASFGNQIPLEYIWAAKGKLDESWARNPRDKAIVQEYQWHDSNKKEKRVTGEDLRILSKKLCKALEHVERSMTIRNTNLGKEPIEVPDIPEFSLGESRLDRACREYLDLEYFTKRQRLFEHYALSPKQRVETGKSVVFRCTSVSEDDDGMLHMEGDLLYDDLGFSRPDYISNACRVKGSDGYSSGDWMLMAELEQRDGRFREARSSTPRSIEHSIPITVERIDTNSRSIEISAIPFTGFGRDDFSVWHYDWTINPAEAEESNYTRSIEEGDIYILDSRSDSLSSARAADVLQHSDYNPLYNLLNDLLNEREISLDLSNDWDEPVSEFTSWLESDYFPSPNGEQKDFINDTNHQLSLLQGPPGTGKTEAALGYGVLSRVYASSVADSSFSGIVTAPSNKAIHEILSDVARCWREHRDESDALENLRIIRVLSKDPSARQEVEGVEYLNYHESESEVEDLADHLLGQRTLDSFSEGGLGSQHVLIFTTPVSLYGLIRKMRDACDEIESIESVIRRGRGFFDLLAVDEASMMQLPDLILSGAFIKESAQVMISGDHRQMPPVQVHNWDEEDRRTIEEIGPFLSALNFLRFLRGEIDLEYVSQQPRAEISMKRLKRTYRCHKAVAELLRKWVYSKDEIDFHSKLEHTMEEVNAPTEGLEAALDPDYPLVLITHDERESQQSNVVEAEIVESITDLVGNRSGIVTPHNAQRGLLKDELDEDIRVDTVERFQGGQEDIMILSGTVSDPDYVKAESDFLLNQNRLNVALSRMKKKLIVIASKSIFEFVPPDADEYEEALLWRGLHEEVEASKADPLWRGDISELLEDSSEDNINVEIYGRA</sequence>
<feature type="region of interest" description="Disordered" evidence="1">
    <location>
        <begin position="423"/>
        <end position="454"/>
    </location>
</feature>